<name>A0A858T025_9RHOB</name>
<reference evidence="3 4" key="1">
    <citation type="submission" date="2020-02" db="EMBL/GenBank/DDBJ databases">
        <title>Genome sequence of Roseobacter ponti.</title>
        <authorList>
            <person name="Hollensteiner J."/>
            <person name="Schneider D."/>
            <person name="Poehlein A."/>
            <person name="Daniel R."/>
        </authorList>
    </citation>
    <scope>NUCLEOTIDE SEQUENCE [LARGE SCALE GENOMIC DNA]</scope>
    <source>
        <strain evidence="3 4">DSM 106830</strain>
    </source>
</reference>
<dbReference type="PROSITE" id="PS51257">
    <property type="entry name" value="PROKAR_LIPOPROTEIN"/>
    <property type="match status" value="1"/>
</dbReference>
<dbReference type="AlphaFoldDB" id="A0A858T025"/>
<keyword evidence="4" id="KW-1185">Reference proteome</keyword>
<keyword evidence="2" id="KW-0732">Signal</keyword>
<gene>
    <name evidence="3" type="ORF">G3256_04330</name>
</gene>
<evidence type="ECO:0000256" key="1">
    <source>
        <dbReference type="SAM" id="MobiDB-lite"/>
    </source>
</evidence>
<dbReference type="KEGG" id="rpon:G3256_04330"/>
<evidence type="ECO:0008006" key="5">
    <source>
        <dbReference type="Google" id="ProtNLM"/>
    </source>
</evidence>
<feature type="region of interest" description="Disordered" evidence="1">
    <location>
        <begin position="92"/>
        <end position="127"/>
    </location>
</feature>
<organism evidence="3 4">
    <name type="scientific">Roseobacter ponti</name>
    <dbReference type="NCBI Taxonomy" id="1891787"/>
    <lineage>
        <taxon>Bacteria</taxon>
        <taxon>Pseudomonadati</taxon>
        <taxon>Pseudomonadota</taxon>
        <taxon>Alphaproteobacteria</taxon>
        <taxon>Rhodobacterales</taxon>
        <taxon>Roseobacteraceae</taxon>
        <taxon>Roseobacter</taxon>
    </lineage>
</organism>
<evidence type="ECO:0000256" key="2">
    <source>
        <dbReference type="SAM" id="SignalP"/>
    </source>
</evidence>
<protein>
    <recommendedName>
        <fullName evidence="5">Excalibur calcium-binding domain-containing protein</fullName>
    </recommendedName>
</protein>
<accession>A0A858T025</accession>
<dbReference type="Proteomes" id="UP000503308">
    <property type="component" value="Chromosome"/>
</dbReference>
<evidence type="ECO:0000313" key="4">
    <source>
        <dbReference type="Proteomes" id="UP000503308"/>
    </source>
</evidence>
<evidence type="ECO:0000313" key="3">
    <source>
        <dbReference type="EMBL" id="QJF53101.1"/>
    </source>
</evidence>
<feature type="signal peptide" evidence="2">
    <location>
        <begin position="1"/>
        <end position="19"/>
    </location>
</feature>
<feature type="region of interest" description="Disordered" evidence="1">
    <location>
        <begin position="42"/>
        <end position="69"/>
    </location>
</feature>
<feature type="chain" id="PRO_5032391725" description="Excalibur calcium-binding domain-containing protein" evidence="2">
    <location>
        <begin position="20"/>
        <end position="252"/>
    </location>
</feature>
<sequence length="252" mass="26069">MRIRLTFAPFLLAGLAACAQQIPDSARGVGFDTYSIQSRNAALESSTTRVPDTIIAPPGGTGAPGPVTGYEPIAGSAEATALEATRVLDATRPGGAQGAARNSGVAPLQASPSNPAPGAVNNPGISDENDFAAVAERQTIESDAARIERNKAQYEVVAPTALPERTAGDQPNVVAFALQTSHPVGTKVYSRAGLNGAARAERNCAKYASPDLAQIEFLSRGGPARDRLGLDPDGDGYACRWDPRPFRKASSG</sequence>
<dbReference type="EMBL" id="CP048788">
    <property type="protein sequence ID" value="QJF53101.1"/>
    <property type="molecule type" value="Genomic_DNA"/>
</dbReference>
<proteinExistence type="predicted"/>